<dbReference type="InterPro" id="IPR036856">
    <property type="entry name" value="Ald_Oxase/Xan_DH_a/b_sf"/>
</dbReference>
<keyword evidence="4" id="KW-1185">Reference proteome</keyword>
<feature type="region of interest" description="Disordered" evidence="1">
    <location>
        <begin position="1"/>
        <end position="24"/>
    </location>
</feature>
<dbReference type="EMBL" id="CP094669">
    <property type="protein sequence ID" value="UOG73130.1"/>
    <property type="molecule type" value="Genomic_DNA"/>
</dbReference>
<dbReference type="Pfam" id="PF01315">
    <property type="entry name" value="Ald_Xan_dh_C"/>
    <property type="match status" value="1"/>
</dbReference>
<evidence type="ECO:0000313" key="3">
    <source>
        <dbReference type="EMBL" id="UOG73130.1"/>
    </source>
</evidence>
<protein>
    <submittedName>
        <fullName evidence="3">Xanthine dehydrogenase family protein molybdopterin-binding subunit</fullName>
    </submittedName>
</protein>
<dbReference type="SMART" id="SM01008">
    <property type="entry name" value="Ald_Xan_dh_C"/>
    <property type="match status" value="1"/>
</dbReference>
<dbReference type="Gene3D" id="3.30.365.10">
    <property type="entry name" value="Aldehyde oxidase/xanthine dehydrogenase, molybdopterin binding domain"/>
    <property type="match status" value="4"/>
</dbReference>
<reference evidence="3 4" key="1">
    <citation type="submission" date="2022-03" db="EMBL/GenBank/DDBJ databases">
        <title>Hymenobactersp. isolated from the air.</title>
        <authorList>
            <person name="Won M."/>
            <person name="Kwon S.-W."/>
        </authorList>
    </citation>
    <scope>NUCLEOTIDE SEQUENCE [LARGE SCALE GENOMIC DNA]</scope>
    <source>
        <strain evidence="3 4">KACC 21982</strain>
    </source>
</reference>
<dbReference type="InterPro" id="IPR046867">
    <property type="entry name" value="AldOxase/xan_DH_MoCoBD2"/>
</dbReference>
<proteinExistence type="predicted"/>
<evidence type="ECO:0000256" key="1">
    <source>
        <dbReference type="SAM" id="MobiDB-lite"/>
    </source>
</evidence>
<feature type="compositionally biased region" description="Polar residues" evidence="1">
    <location>
        <begin position="1"/>
        <end position="19"/>
    </location>
</feature>
<dbReference type="InterPro" id="IPR000674">
    <property type="entry name" value="Ald_Oxase/Xan_DH_a/b"/>
</dbReference>
<name>A0ABY4CSA3_9BACT</name>
<feature type="region of interest" description="Disordered" evidence="1">
    <location>
        <begin position="161"/>
        <end position="180"/>
    </location>
</feature>
<dbReference type="SUPFAM" id="SSF54665">
    <property type="entry name" value="CO dehydrogenase molybdoprotein N-domain-like"/>
    <property type="match status" value="1"/>
</dbReference>
<feature type="domain" description="Aldehyde oxidase/xanthine dehydrogenase a/b hammerhead" evidence="2">
    <location>
        <begin position="35"/>
        <end position="149"/>
    </location>
</feature>
<evidence type="ECO:0000313" key="4">
    <source>
        <dbReference type="Proteomes" id="UP000831113"/>
    </source>
</evidence>
<evidence type="ECO:0000259" key="2">
    <source>
        <dbReference type="SMART" id="SM01008"/>
    </source>
</evidence>
<dbReference type="InterPro" id="IPR037165">
    <property type="entry name" value="AldOxase/xan_DH_Mopterin-bd_sf"/>
</dbReference>
<dbReference type="Gene3D" id="3.90.1170.50">
    <property type="entry name" value="Aldehyde oxidase/xanthine dehydrogenase, a/b hammerhead"/>
    <property type="match status" value="1"/>
</dbReference>
<dbReference type="InterPro" id="IPR008274">
    <property type="entry name" value="AldOxase/xan_DH_MoCoBD1"/>
</dbReference>
<dbReference type="Pfam" id="PF02738">
    <property type="entry name" value="MoCoBD_1"/>
    <property type="match status" value="1"/>
</dbReference>
<dbReference type="SUPFAM" id="SSF56003">
    <property type="entry name" value="Molybdenum cofactor-binding domain"/>
    <property type="match status" value="1"/>
</dbReference>
<organism evidence="3 4">
    <name type="scientific">Hymenobacter tibetensis</name>
    <dbReference type="NCBI Taxonomy" id="497967"/>
    <lineage>
        <taxon>Bacteria</taxon>
        <taxon>Pseudomonadati</taxon>
        <taxon>Bacteroidota</taxon>
        <taxon>Cytophagia</taxon>
        <taxon>Cytophagales</taxon>
        <taxon>Hymenobacteraceae</taxon>
        <taxon>Hymenobacter</taxon>
    </lineage>
</organism>
<dbReference type="PANTHER" id="PTHR11908:SF153">
    <property type="entry name" value="DEHYDROGENASE"/>
    <property type="match status" value="1"/>
</dbReference>
<dbReference type="Pfam" id="PF20256">
    <property type="entry name" value="MoCoBD_2"/>
    <property type="match status" value="1"/>
</dbReference>
<gene>
    <name evidence="3" type="ORF">MTX78_13445</name>
</gene>
<dbReference type="RefSeq" id="WP_243795026.1">
    <property type="nucleotide sequence ID" value="NZ_CP094669.1"/>
</dbReference>
<dbReference type="Proteomes" id="UP000831113">
    <property type="component" value="Chromosome"/>
</dbReference>
<accession>A0ABY4CSA3</accession>
<dbReference type="PANTHER" id="PTHR11908">
    <property type="entry name" value="XANTHINE DEHYDROGENASE"/>
    <property type="match status" value="1"/>
</dbReference>
<dbReference type="InterPro" id="IPR016208">
    <property type="entry name" value="Ald_Oxase/xanthine_DH-like"/>
</dbReference>
<sequence>MSQLITTPPTVEAGTTGTSYIGKPTNRVDGPAKVTGAAKYSAEFKVPGMLYGYVVNSTITKGRITKIHSEPVLALPGVVQIFSHENVPSLAWFDRNYKDDVAPGGSPFRPLHDDKIMFNMQPVAVVIAETFELARYGASLLQIDYEEEKFETNIELRRDEGFEPGRGKTGWMPPPSPRGNPNDALKNATHRIEGEYMHGTQHHNPMEMFGTTVEYHPDGKITAYDKTQGVYNVQQYITKIFGLSKDEARVINLYMGGGFGSGLRPQYTVFLAVLAALELKRSVRVTLTRQQMFSFGHRPHTLQYVKMGTNPDGTLAALQHHALHETSKFEDYTENVVNWSGMLYQCDNVKLGYQIAKLDVFTPQDMRAPGAATGSFALEVAMDEMAYEAGLDPLDFRIRNYAERDQNLKRPFSSKKLRECYHQGAARFGWDKRTAEPRSMREGNMLIGWGMAGGVWDASMQKVSAKATLTADGKLTVASATGDIGTGTYTIMTQIAAETLGLPLEAVTFKLGDTDLPESPVEGGSWTAASVGTAVQKVCTSIGEKLLKLAQKMEGHPLKGADIDDVEFANGQIRLREKPEESVVIRDVLQASGEEKLEATSNSGPDMIKQLPYSLHSHNAVFVEVKVDEDLGTVHVTRVVNAVAAGRILNTKTARSQVLGSVVWGISMAMMEETVMDHNLGRYMNHNYAEYHIPVNADIHDIDVIFVEEEDDKVNPLGVKGIGEVGLLGVAAAITNAVYHATGKRVRELPIYMDKLL</sequence>